<dbReference type="PANTHER" id="PTHR11746">
    <property type="entry name" value="O-METHYLTRANSFERASE"/>
    <property type="match status" value="1"/>
</dbReference>
<keyword evidence="3" id="KW-0949">S-adenosyl-L-methionine</keyword>
<dbReference type="SUPFAM" id="SSF53335">
    <property type="entry name" value="S-adenosyl-L-methionine-dependent methyltransferases"/>
    <property type="match status" value="1"/>
</dbReference>
<dbReference type="GO" id="GO:0008171">
    <property type="term" value="F:O-methyltransferase activity"/>
    <property type="evidence" value="ECO:0007669"/>
    <property type="project" value="InterPro"/>
</dbReference>
<dbReference type="RefSeq" id="XP_020547210.1">
    <property type="nucleotide sequence ID" value="XM_020691551.1"/>
</dbReference>
<dbReference type="PROSITE" id="PS51683">
    <property type="entry name" value="SAM_OMT_II"/>
    <property type="match status" value="1"/>
</dbReference>
<dbReference type="OrthoDB" id="1606438at2759"/>
<evidence type="ECO:0000313" key="5">
    <source>
        <dbReference type="Proteomes" id="UP000504604"/>
    </source>
</evidence>
<evidence type="ECO:0000256" key="2">
    <source>
        <dbReference type="ARBA" id="ARBA00022679"/>
    </source>
</evidence>
<dbReference type="InterPro" id="IPR029063">
    <property type="entry name" value="SAM-dependent_MTases_sf"/>
</dbReference>
<sequence length="226" mass="25062">MQFSLKDAILEGDNLIKRTHGKSDYAVLLSNPETTKMLNNAMRAHSTVLMKKATNVYDGFSSLGSIVDVGGGTGTVLGIIVAKYPYIKGVNFDLPEVVQTAPSYHGIEHIGGDMFVEVPRGDAILLKFILHNWSDEQCIKLLKNCYKALSNKGKLIVMDYIFPDSPQTDFQAKYASAMDVIMSTKLKGKERTKDEFKTLATKAGFVEFKVVCCVYGMWIMELVKSV</sequence>
<evidence type="ECO:0000256" key="1">
    <source>
        <dbReference type="ARBA" id="ARBA00022603"/>
    </source>
</evidence>
<dbReference type="Pfam" id="PF00891">
    <property type="entry name" value="Methyltransf_2"/>
    <property type="match status" value="1"/>
</dbReference>
<keyword evidence="5" id="KW-1185">Reference proteome</keyword>
<dbReference type="Gene3D" id="3.40.50.150">
    <property type="entry name" value="Vaccinia Virus protein VP39"/>
    <property type="match status" value="1"/>
</dbReference>
<dbReference type="GeneID" id="105155461"/>
<dbReference type="AlphaFoldDB" id="A0A8M8UT88"/>
<keyword evidence="1" id="KW-0489">Methyltransferase</keyword>
<protein>
    <submittedName>
        <fullName evidence="6">Caffeic acid 3-O-methyltransferase 2-like</fullName>
    </submittedName>
</protein>
<dbReference type="Proteomes" id="UP000504604">
    <property type="component" value="Linkage group LG2"/>
</dbReference>
<reference evidence="6" key="1">
    <citation type="submission" date="2025-08" db="UniProtKB">
        <authorList>
            <consortium name="RefSeq"/>
        </authorList>
    </citation>
    <scope>IDENTIFICATION</scope>
</reference>
<evidence type="ECO:0000313" key="6">
    <source>
        <dbReference type="RefSeq" id="XP_020547210.1"/>
    </source>
</evidence>
<evidence type="ECO:0000259" key="4">
    <source>
        <dbReference type="Pfam" id="PF00891"/>
    </source>
</evidence>
<name>A0A8M8UT88_SESIN</name>
<gene>
    <name evidence="6" type="primary">LOC105155461</name>
</gene>
<dbReference type="GO" id="GO:0032259">
    <property type="term" value="P:methylation"/>
    <property type="evidence" value="ECO:0007669"/>
    <property type="project" value="UniProtKB-KW"/>
</dbReference>
<dbReference type="KEGG" id="sind:105155461"/>
<dbReference type="InterPro" id="IPR016461">
    <property type="entry name" value="COMT-like"/>
</dbReference>
<proteinExistence type="predicted"/>
<evidence type="ECO:0000256" key="3">
    <source>
        <dbReference type="ARBA" id="ARBA00022691"/>
    </source>
</evidence>
<accession>A0A8M8UT88</accession>
<organism evidence="5 6">
    <name type="scientific">Sesamum indicum</name>
    <name type="common">Oriental sesame</name>
    <name type="synonym">Sesamum orientale</name>
    <dbReference type="NCBI Taxonomy" id="4182"/>
    <lineage>
        <taxon>Eukaryota</taxon>
        <taxon>Viridiplantae</taxon>
        <taxon>Streptophyta</taxon>
        <taxon>Embryophyta</taxon>
        <taxon>Tracheophyta</taxon>
        <taxon>Spermatophyta</taxon>
        <taxon>Magnoliopsida</taxon>
        <taxon>eudicotyledons</taxon>
        <taxon>Gunneridae</taxon>
        <taxon>Pentapetalae</taxon>
        <taxon>asterids</taxon>
        <taxon>lamiids</taxon>
        <taxon>Lamiales</taxon>
        <taxon>Pedaliaceae</taxon>
        <taxon>Sesamum</taxon>
    </lineage>
</organism>
<keyword evidence="2" id="KW-0808">Transferase</keyword>
<feature type="domain" description="O-methyltransferase C-terminal" evidence="4">
    <location>
        <begin position="4"/>
        <end position="205"/>
    </location>
</feature>
<dbReference type="InterPro" id="IPR001077">
    <property type="entry name" value="COMT_C"/>
</dbReference>